<dbReference type="OrthoDB" id="259831at2"/>
<dbReference type="Pfam" id="PF09618">
    <property type="entry name" value="Cas_Csy4"/>
    <property type="match status" value="1"/>
</dbReference>
<dbReference type="AlphaFoldDB" id="A0A421DK82"/>
<dbReference type="GO" id="GO:0004519">
    <property type="term" value="F:endonuclease activity"/>
    <property type="evidence" value="ECO:0007669"/>
    <property type="project" value="InterPro"/>
</dbReference>
<dbReference type="Proteomes" id="UP000285648">
    <property type="component" value="Unassembled WGS sequence"/>
</dbReference>
<evidence type="ECO:0000313" key="2">
    <source>
        <dbReference type="Proteomes" id="UP000285648"/>
    </source>
</evidence>
<dbReference type="NCBIfam" id="TIGR02563">
    <property type="entry name" value="cas_Csy4"/>
    <property type="match status" value="1"/>
</dbReference>
<comment type="caution">
    <text evidence="1">The sequence shown here is derived from an EMBL/GenBank/DDBJ whole genome shotgun (WGS) entry which is preliminary data.</text>
</comment>
<evidence type="ECO:0000313" key="1">
    <source>
        <dbReference type="EMBL" id="RLM19708.1"/>
    </source>
</evidence>
<organism evidence="1 2">
    <name type="scientific">Brenneria alni</name>
    <dbReference type="NCBI Taxonomy" id="71656"/>
    <lineage>
        <taxon>Bacteria</taxon>
        <taxon>Pseudomonadati</taxon>
        <taxon>Pseudomonadota</taxon>
        <taxon>Gammaproteobacteria</taxon>
        <taxon>Enterobacterales</taxon>
        <taxon>Pectobacteriaceae</taxon>
        <taxon>Brenneria</taxon>
    </lineage>
</organism>
<protein>
    <submittedName>
        <fullName evidence="1">Type I-F CRISPR-associated endoribonuclease Cas6/Csy4</fullName>
    </submittedName>
</protein>
<keyword evidence="2" id="KW-1185">Reference proteome</keyword>
<dbReference type="EMBL" id="MJLZ01000047">
    <property type="protein sequence ID" value="RLM19708.1"/>
    <property type="molecule type" value="Genomic_DNA"/>
</dbReference>
<dbReference type="CDD" id="cd09739">
    <property type="entry name" value="Cas6_I-F"/>
    <property type="match status" value="1"/>
</dbReference>
<dbReference type="InterPro" id="IPR013396">
    <property type="entry name" value="CRISPR-assoc_prot_Csy4"/>
</dbReference>
<name>A0A421DK82_9GAMM</name>
<sequence>MDHYLEIRVLPDPEFTESDLLNALFAKLHRSLGQMAGGNIGVSFPEAGKMLGKTIRLHGPAHALFALQASNWLKGLRDYTQSGEIQPVPVGAKFRTVQRVQVKSSALRLRRRSVQKGWLTEQQAQEQIPLTREKRTNLPFLQLKSLSSGQMFKLFVAQGPIQETPVKGEFSSYGLSATATVPWF</sequence>
<dbReference type="InterPro" id="IPR042564">
    <property type="entry name" value="CRISPR-Cas6/Csy4_sf"/>
</dbReference>
<accession>A0A421DK82</accession>
<reference evidence="1 2" key="1">
    <citation type="submission" date="2016-09" db="EMBL/GenBank/DDBJ databases">
        <authorList>
            <person name="Doonan J."/>
            <person name="Pachebat J.A."/>
            <person name="Golyshin P.N."/>
            <person name="Denman S."/>
            <person name="Mcdonald J.E."/>
        </authorList>
    </citation>
    <scope>NUCLEOTIDE SEQUENCE [LARGE SCALE GENOMIC DNA]</scope>
    <source>
        <strain evidence="1 2">NCPPB 3934</strain>
    </source>
</reference>
<dbReference type="GO" id="GO:0043571">
    <property type="term" value="P:maintenance of CRISPR repeat elements"/>
    <property type="evidence" value="ECO:0007669"/>
    <property type="project" value="InterPro"/>
</dbReference>
<proteinExistence type="predicted"/>
<gene>
    <name evidence="1" type="ORF">BIY29_16350</name>
</gene>
<dbReference type="Gene3D" id="3.30.70.2540">
    <property type="entry name" value="CRISPR-associated endoribonuclease Cas6/Csy4"/>
    <property type="match status" value="1"/>
</dbReference>
<dbReference type="RefSeq" id="WP_121576224.1">
    <property type="nucleotide sequence ID" value="NZ_MJLZ01000047.1"/>
</dbReference>